<dbReference type="EMBL" id="JBJUIK010000011">
    <property type="protein sequence ID" value="KAL3512497.1"/>
    <property type="molecule type" value="Genomic_DNA"/>
</dbReference>
<dbReference type="PANTHER" id="PTHR33116:SF84">
    <property type="entry name" value="RNA-DIRECTED DNA POLYMERASE"/>
    <property type="match status" value="1"/>
</dbReference>
<comment type="caution">
    <text evidence="3">The sequence shown here is derived from an EMBL/GenBank/DDBJ whole genome shotgun (WGS) entry which is preliminary data.</text>
</comment>
<keyword evidence="4" id="KW-1185">Reference proteome</keyword>
<dbReference type="PANTHER" id="PTHR33116">
    <property type="entry name" value="REVERSE TRANSCRIPTASE ZINC-BINDING DOMAIN-CONTAINING PROTEIN-RELATED-RELATED"/>
    <property type="match status" value="1"/>
</dbReference>
<protein>
    <recommendedName>
        <fullName evidence="1">Reverse transcriptase zinc-binding domain-containing protein</fullName>
    </recommendedName>
</protein>
<evidence type="ECO:0000313" key="2">
    <source>
        <dbReference type="EMBL" id="KAL3512497.1"/>
    </source>
</evidence>
<sequence>MIQVYLARLMHDLVSHKFADVCSIIDNGVWKWPQNRRPSFVVRRFIEETKFDPGGADRDSVRWLGHQSGMFSVASAVKIFREHGQQVNWYKLVWFKKHIPRCAFIMSLLCKRKLWTKDRMLARGIRMDDRCVLYRQYRETIDHMFFECPAASIVWQKVLSFCYVFRGNYPWGAELNWLVHHQAGSRFANDLFNLKLSTTVYYIWRCRNEIIFQNHVYNGAAIVNQIVQEV</sequence>
<dbReference type="EMBL" id="JBJUIK010000011">
    <property type="protein sequence ID" value="KAL3512500.1"/>
    <property type="molecule type" value="Genomic_DNA"/>
</dbReference>
<evidence type="ECO:0000313" key="4">
    <source>
        <dbReference type="Proteomes" id="UP001630127"/>
    </source>
</evidence>
<gene>
    <name evidence="2" type="ORF">ACH5RR_025214</name>
    <name evidence="3" type="ORF">ACH5RR_025217</name>
</gene>
<dbReference type="Proteomes" id="UP001630127">
    <property type="component" value="Unassembled WGS sequence"/>
</dbReference>
<accession>A0ABD2Z2E2</accession>
<proteinExistence type="predicted"/>
<evidence type="ECO:0000313" key="3">
    <source>
        <dbReference type="EMBL" id="KAL3512500.1"/>
    </source>
</evidence>
<name>A0ABD2Z2E2_9GENT</name>
<organism evidence="3 4">
    <name type="scientific">Cinchona calisaya</name>
    <dbReference type="NCBI Taxonomy" id="153742"/>
    <lineage>
        <taxon>Eukaryota</taxon>
        <taxon>Viridiplantae</taxon>
        <taxon>Streptophyta</taxon>
        <taxon>Embryophyta</taxon>
        <taxon>Tracheophyta</taxon>
        <taxon>Spermatophyta</taxon>
        <taxon>Magnoliopsida</taxon>
        <taxon>eudicotyledons</taxon>
        <taxon>Gunneridae</taxon>
        <taxon>Pentapetalae</taxon>
        <taxon>asterids</taxon>
        <taxon>lamiids</taxon>
        <taxon>Gentianales</taxon>
        <taxon>Rubiaceae</taxon>
        <taxon>Cinchonoideae</taxon>
        <taxon>Cinchoneae</taxon>
        <taxon>Cinchona</taxon>
    </lineage>
</organism>
<reference evidence="3 4" key="1">
    <citation type="submission" date="2024-11" db="EMBL/GenBank/DDBJ databases">
        <title>A near-complete genome assembly of Cinchona calisaya.</title>
        <authorList>
            <person name="Lian D.C."/>
            <person name="Zhao X.W."/>
            <person name="Wei L."/>
        </authorList>
    </citation>
    <scope>NUCLEOTIDE SEQUENCE [LARGE SCALE GENOMIC DNA]</scope>
    <source>
        <tissue evidence="3">Nenye</tissue>
    </source>
</reference>
<dbReference type="Pfam" id="PF13966">
    <property type="entry name" value="zf-RVT"/>
    <property type="match status" value="1"/>
</dbReference>
<dbReference type="AlphaFoldDB" id="A0ABD2Z2E2"/>
<evidence type="ECO:0000259" key="1">
    <source>
        <dbReference type="Pfam" id="PF13966"/>
    </source>
</evidence>
<dbReference type="InterPro" id="IPR026960">
    <property type="entry name" value="RVT-Znf"/>
</dbReference>
<feature type="domain" description="Reverse transcriptase zinc-binding" evidence="1">
    <location>
        <begin position="71"/>
        <end position="155"/>
    </location>
</feature>